<organism evidence="1 2">
    <name type="scientific">Aspergillus novofumigatus (strain IBT 16806)</name>
    <dbReference type="NCBI Taxonomy" id="1392255"/>
    <lineage>
        <taxon>Eukaryota</taxon>
        <taxon>Fungi</taxon>
        <taxon>Dikarya</taxon>
        <taxon>Ascomycota</taxon>
        <taxon>Pezizomycotina</taxon>
        <taxon>Eurotiomycetes</taxon>
        <taxon>Eurotiomycetidae</taxon>
        <taxon>Eurotiales</taxon>
        <taxon>Aspergillaceae</taxon>
        <taxon>Aspergillus</taxon>
        <taxon>Aspergillus subgen. Fumigati</taxon>
    </lineage>
</organism>
<dbReference type="RefSeq" id="XP_024682541.1">
    <property type="nucleotide sequence ID" value="XM_024823429.1"/>
</dbReference>
<dbReference type="STRING" id="1392255.A0A2I1C8M3"/>
<proteinExistence type="predicted"/>
<dbReference type="OMA" id="ACGLSMD"/>
<dbReference type="VEuPathDB" id="FungiDB:P174DRAFT_388938"/>
<dbReference type="Proteomes" id="UP000234474">
    <property type="component" value="Unassembled WGS sequence"/>
</dbReference>
<gene>
    <name evidence="1" type="ORF">P174DRAFT_388938</name>
</gene>
<name>A0A2I1C8M3_ASPN1</name>
<dbReference type="OrthoDB" id="4424523at2759"/>
<accession>A0A2I1C8M3</accession>
<dbReference type="GeneID" id="36530754"/>
<dbReference type="AlphaFoldDB" id="A0A2I1C8M3"/>
<keyword evidence="2" id="KW-1185">Reference proteome</keyword>
<evidence type="ECO:0000313" key="1">
    <source>
        <dbReference type="EMBL" id="PKX93946.1"/>
    </source>
</evidence>
<protein>
    <submittedName>
        <fullName evidence="1">Uncharacterized protein</fullName>
    </submittedName>
</protein>
<comment type="caution">
    <text evidence="1">The sequence shown here is derived from an EMBL/GenBank/DDBJ whole genome shotgun (WGS) entry which is preliminary data.</text>
</comment>
<reference evidence="2" key="1">
    <citation type="journal article" date="2018" name="Proc. Natl. Acad. Sci. U.S.A.">
        <title>Linking secondary metabolites to gene clusters through genome sequencing of six diverse Aspergillus species.</title>
        <authorList>
            <person name="Kaerboelling I."/>
            <person name="Vesth T.C."/>
            <person name="Frisvad J.C."/>
            <person name="Nybo J.L."/>
            <person name="Theobald S."/>
            <person name="Kuo A."/>
            <person name="Bowyer P."/>
            <person name="Matsuda Y."/>
            <person name="Mondo S."/>
            <person name="Lyhne E.K."/>
            <person name="Kogle M.E."/>
            <person name="Clum A."/>
            <person name="Lipzen A."/>
            <person name="Salamov A."/>
            <person name="Ngan C.Y."/>
            <person name="Daum C."/>
            <person name="Chiniquy J."/>
            <person name="Barry K."/>
            <person name="LaButti K."/>
            <person name="Haridas S."/>
            <person name="Simmons B.A."/>
            <person name="Magnuson J.K."/>
            <person name="Mortensen U.H."/>
            <person name="Larsen T.O."/>
            <person name="Grigoriev I.V."/>
            <person name="Baker S.E."/>
            <person name="Andersen M.R."/>
        </authorList>
    </citation>
    <scope>NUCLEOTIDE SEQUENCE [LARGE SCALE GENOMIC DNA]</scope>
    <source>
        <strain evidence="2">IBT 16806</strain>
    </source>
</reference>
<sequence length="365" mass="41370">MSIPIRLFDGDVILNIDRTPITFDEATRTLYNRAITDPSSLTDKQRRIITRRPPPEEEDALCRGRCGQSLSELVKKAIENGDSLTYEESVIVAAGVDSAQNERLLHEVARLSTADRELLQRAMAAATTEAMKRAQESARNVMKRWGNIQSEASKTLSDDDARNIRFALRVPWQEHVLSQTQVAICGLLIFFPRNMPEWPSFKEQFNTAVYHGLHSTPQVINEEIMAKFTLHYVESSNVSDDGDNNVAALQSQFLSMRDGGELPQGLRLDAFLYVDEEAIQSRDKARPFVWLLEPGETARPLKVHIKHIAPTLFARLTQRDLSPPEARRWPYRHTSELEMLHRAAARSKDANGVVDGIWPPPARYM</sequence>
<evidence type="ECO:0000313" key="2">
    <source>
        <dbReference type="Proteomes" id="UP000234474"/>
    </source>
</evidence>
<dbReference type="EMBL" id="MSZS01000004">
    <property type="protein sequence ID" value="PKX93946.1"/>
    <property type="molecule type" value="Genomic_DNA"/>
</dbReference>